<dbReference type="CDD" id="cd15482">
    <property type="entry name" value="Sialidase_non-viral"/>
    <property type="match status" value="1"/>
</dbReference>
<reference evidence="7" key="1">
    <citation type="journal article" date="2019" name="Int. J. Syst. Evol. Microbiol.">
        <title>The Global Catalogue of Microorganisms (GCM) 10K type strain sequencing project: providing services to taxonomists for standard genome sequencing and annotation.</title>
        <authorList>
            <consortium name="The Broad Institute Genomics Platform"/>
            <consortium name="The Broad Institute Genome Sequencing Center for Infectious Disease"/>
            <person name="Wu L."/>
            <person name="Ma J."/>
        </authorList>
    </citation>
    <scope>NUCLEOTIDE SEQUENCE [LARGE SCALE GENOMIC DNA]</scope>
    <source>
        <strain evidence="7">KCTC 52925</strain>
    </source>
</reference>
<feature type="coiled-coil region" evidence="2">
    <location>
        <begin position="952"/>
        <end position="989"/>
    </location>
</feature>
<proteinExistence type="predicted"/>
<keyword evidence="2" id="KW-0175">Coiled coil</keyword>
<dbReference type="InterPro" id="IPR052025">
    <property type="entry name" value="Xyloglucanase_GH74"/>
</dbReference>
<dbReference type="PANTHER" id="PTHR43739:SF5">
    <property type="entry name" value="EXO-ALPHA-SIALIDASE"/>
    <property type="match status" value="1"/>
</dbReference>
<accession>A0ABW5XC12</accession>
<evidence type="ECO:0000313" key="7">
    <source>
        <dbReference type="Proteomes" id="UP001597438"/>
    </source>
</evidence>
<dbReference type="EMBL" id="JBHUOJ010000039">
    <property type="protein sequence ID" value="MFD2835271.1"/>
    <property type="molecule type" value="Genomic_DNA"/>
</dbReference>
<dbReference type="InterPro" id="IPR015943">
    <property type="entry name" value="WD40/YVTN_repeat-like_dom_sf"/>
</dbReference>
<keyword evidence="7" id="KW-1185">Reference proteome</keyword>
<keyword evidence="1" id="KW-0677">Repeat</keyword>
<evidence type="ECO:0000256" key="3">
    <source>
        <dbReference type="SAM" id="MobiDB-lite"/>
    </source>
</evidence>
<feature type="region of interest" description="Disordered" evidence="3">
    <location>
        <begin position="528"/>
        <end position="550"/>
    </location>
</feature>
<dbReference type="Gene3D" id="2.130.10.10">
    <property type="entry name" value="YVTN repeat-like/Quinoprotein amine dehydrogenase"/>
    <property type="match status" value="4"/>
</dbReference>
<evidence type="ECO:0000256" key="1">
    <source>
        <dbReference type="ARBA" id="ARBA00022737"/>
    </source>
</evidence>
<feature type="chain" id="PRO_5045380112" description="Sortilin N-terminal domain-containing protein" evidence="4">
    <location>
        <begin position="22"/>
        <end position="1094"/>
    </location>
</feature>
<evidence type="ECO:0000256" key="2">
    <source>
        <dbReference type="SAM" id="Coils"/>
    </source>
</evidence>
<dbReference type="Pfam" id="PF15902">
    <property type="entry name" value="Sortilin-Vps10"/>
    <property type="match status" value="2"/>
</dbReference>
<dbReference type="Proteomes" id="UP001597438">
    <property type="component" value="Unassembled WGS sequence"/>
</dbReference>
<evidence type="ECO:0000256" key="4">
    <source>
        <dbReference type="SAM" id="SignalP"/>
    </source>
</evidence>
<evidence type="ECO:0000313" key="6">
    <source>
        <dbReference type="EMBL" id="MFD2835271.1"/>
    </source>
</evidence>
<keyword evidence="4" id="KW-0732">Signal</keyword>
<sequence length="1094" mass="123956">MRNFFLFFLFTFLSISVFSQSVDLSLLKNKTPRNIGPAGMSGRVTSIDVVTSDPNVMYVGTASGGLWKSVSGGIKWEPVFDDQVTASIGSVAIQQSNPSVIWVGTGEGNPRNSLNGGYGIFKSLDGGRSWKNMGLEKTRHIHRVVIDPTNPNIVYAAAIGSPWGEHEERGVYRTKDGGKTWEKILYNNKRTGAADLVMDPKNPNKLITAMWEHKRDPWFFNSGGEGSGMYITYDGGDTWQERTSKDGLPEGELGRIGLAIAPSNPEIIYALVESKKNALYKTEDGGFNWKMVNSDENEIGNRPFYYSDIFVDPQNPNRLYSVFTYINVSDDGGKSFEELMPAYGVSNGVHPDHHAWWIHPEDGDFMMDGNDGGLNITRDRGKTWRFVANLPVAQFYHIAVDNEFPYNVYGGMQDNGSWRGPAYIWKDQGIRNSYWQEISFGDGFDVVPDRDDSRYGWSMSQQGYVSRYDHITGNNYLVRPTHPNPEVELRFNWNSAINIDPFDNNTIYFGSQFVHKSTDKGLTWKIISPDLTTNDPEKQKQQDSGGLTIDATGAENYTTILVIEPSPVEENVIWVGTDDGKVHITKNGGNSWEDISNISGLPRGSWVTQIKASTKNKGEALLVANDYRRFNYKAYAFKTSNYGKTWTRIVDENDTKSYALSILQDPVEKKLMFLGTDDGLYISFDAAKNWQKYTNGFPTVSVKDMVIHPRENDLVLGTFGRAAWVLDDVKPFREIAKDPSVLNKKLELFEPPTAYHTANQQPTGSRFGADATYHGENREGGARISYFIQIPEKKEKDTLEEVSAKKKFKKNTPLRDQEGESPNVQEIGKDSLAEIEKNETKWDSIHLKIYEDNRQIRHLKEKAPDSTGMYVMKWNLDEKGVQNPSRTINELKNEPGGIKVLPGAYRLVMEFGDQTSEEIIKVEPDPRLDNSMENSREIYNSLKGLNDMTQLAANAVEQLVQSKNTAEGLKEKINKTESLKEQYKEQMTETDTIVKKIDELLALYLGEIDKRQGITRNREMTVMNRIYLASGYISSRQNGITETEEILMKQAKDELNSALEKTNVFFNKDWPEYRVEMEKIDIPVFKEIKQFRLE</sequence>
<dbReference type="SUPFAM" id="SSF110296">
    <property type="entry name" value="Oligoxyloglucan reducing end-specific cellobiohydrolase"/>
    <property type="match status" value="3"/>
</dbReference>
<evidence type="ECO:0000259" key="5">
    <source>
        <dbReference type="Pfam" id="PF15902"/>
    </source>
</evidence>
<dbReference type="InterPro" id="IPR031778">
    <property type="entry name" value="Sortilin_N"/>
</dbReference>
<name>A0ABW5XC12_9FLAO</name>
<gene>
    <name evidence="6" type="ORF">ACFSYS_18415</name>
</gene>
<feature type="domain" description="Sortilin N-terminal" evidence="5">
    <location>
        <begin position="637"/>
        <end position="718"/>
    </location>
</feature>
<comment type="caution">
    <text evidence="6">The sequence shown here is derived from an EMBL/GenBank/DDBJ whole genome shotgun (WGS) entry which is preliminary data.</text>
</comment>
<protein>
    <recommendedName>
        <fullName evidence="5">Sortilin N-terminal domain-containing protein</fullName>
    </recommendedName>
</protein>
<dbReference type="RefSeq" id="WP_251741238.1">
    <property type="nucleotide sequence ID" value="NZ_JBHUOJ010000039.1"/>
</dbReference>
<dbReference type="PANTHER" id="PTHR43739">
    <property type="entry name" value="XYLOGLUCANASE (EUROFUNG)"/>
    <property type="match status" value="1"/>
</dbReference>
<feature type="signal peptide" evidence="4">
    <location>
        <begin position="1"/>
        <end position="21"/>
    </location>
</feature>
<feature type="domain" description="Sortilin N-terminal" evidence="5">
    <location>
        <begin position="120"/>
        <end position="241"/>
    </location>
</feature>
<organism evidence="6 7">
    <name type="scientific">Christiangramia antarctica</name>
    <dbReference type="NCBI Taxonomy" id="2058158"/>
    <lineage>
        <taxon>Bacteria</taxon>
        <taxon>Pseudomonadati</taxon>
        <taxon>Bacteroidota</taxon>
        <taxon>Flavobacteriia</taxon>
        <taxon>Flavobacteriales</taxon>
        <taxon>Flavobacteriaceae</taxon>
        <taxon>Christiangramia</taxon>
    </lineage>
</organism>